<proteinExistence type="predicted"/>
<evidence type="ECO:0000313" key="2">
    <source>
        <dbReference type="Proteomes" id="UP001341840"/>
    </source>
</evidence>
<organism evidence="1 2">
    <name type="scientific">Stylosanthes scabra</name>
    <dbReference type="NCBI Taxonomy" id="79078"/>
    <lineage>
        <taxon>Eukaryota</taxon>
        <taxon>Viridiplantae</taxon>
        <taxon>Streptophyta</taxon>
        <taxon>Embryophyta</taxon>
        <taxon>Tracheophyta</taxon>
        <taxon>Spermatophyta</taxon>
        <taxon>Magnoliopsida</taxon>
        <taxon>eudicotyledons</taxon>
        <taxon>Gunneridae</taxon>
        <taxon>Pentapetalae</taxon>
        <taxon>rosids</taxon>
        <taxon>fabids</taxon>
        <taxon>Fabales</taxon>
        <taxon>Fabaceae</taxon>
        <taxon>Papilionoideae</taxon>
        <taxon>50 kb inversion clade</taxon>
        <taxon>dalbergioids sensu lato</taxon>
        <taxon>Dalbergieae</taxon>
        <taxon>Pterocarpus clade</taxon>
        <taxon>Stylosanthes</taxon>
    </lineage>
</organism>
<protein>
    <submittedName>
        <fullName evidence="1">Uncharacterized protein</fullName>
    </submittedName>
</protein>
<evidence type="ECO:0000313" key="1">
    <source>
        <dbReference type="EMBL" id="MED6176987.1"/>
    </source>
</evidence>
<sequence>SLLSPLSPTKLPSPPPLPYRTVIDGAIDRGITHIFAVSSAVPSSLFVACNCLRRPPAFIKGAVKTPNVCIFTFGQRSQAPPSRCRRFYHHRAVVHHLQGNSEKP</sequence>
<feature type="non-terminal residue" evidence="1">
    <location>
        <position position="1"/>
    </location>
</feature>
<dbReference type="Proteomes" id="UP001341840">
    <property type="component" value="Unassembled WGS sequence"/>
</dbReference>
<dbReference type="EMBL" id="JASCZI010153031">
    <property type="protein sequence ID" value="MED6176987.1"/>
    <property type="molecule type" value="Genomic_DNA"/>
</dbReference>
<reference evidence="1 2" key="1">
    <citation type="journal article" date="2023" name="Plants (Basel)">
        <title>Bridging the Gap: Combining Genomics and Transcriptomics Approaches to Understand Stylosanthes scabra, an Orphan Legume from the Brazilian Caatinga.</title>
        <authorList>
            <person name="Ferreira-Neto J.R.C."/>
            <person name="da Silva M.D."/>
            <person name="Binneck E."/>
            <person name="de Melo N.F."/>
            <person name="da Silva R.H."/>
            <person name="de Melo A.L.T.M."/>
            <person name="Pandolfi V."/>
            <person name="Bustamante F.O."/>
            <person name="Brasileiro-Vidal A.C."/>
            <person name="Benko-Iseppon A.M."/>
        </authorList>
    </citation>
    <scope>NUCLEOTIDE SEQUENCE [LARGE SCALE GENOMIC DNA]</scope>
    <source>
        <tissue evidence="1">Leaves</tissue>
    </source>
</reference>
<name>A0ABU6VUE1_9FABA</name>
<comment type="caution">
    <text evidence="1">The sequence shown here is derived from an EMBL/GenBank/DDBJ whole genome shotgun (WGS) entry which is preliminary data.</text>
</comment>
<accession>A0ABU6VUE1</accession>
<keyword evidence="2" id="KW-1185">Reference proteome</keyword>
<gene>
    <name evidence="1" type="ORF">PIB30_093466</name>
</gene>